<keyword evidence="2" id="KW-1185">Reference proteome</keyword>
<accession>A0A255YST4</accession>
<reference evidence="1 2" key="1">
    <citation type="submission" date="2017-07" db="EMBL/GenBank/DDBJ databases">
        <title>Flavobacterium cyanobacteriorum sp. nov., isolated from cyanobacterial aggregates in a eutrophic lake.</title>
        <authorList>
            <person name="Cai H."/>
        </authorList>
    </citation>
    <scope>NUCLEOTIDE SEQUENCE [LARGE SCALE GENOMIC DNA]</scope>
    <source>
        <strain evidence="1 2">TH021</strain>
    </source>
</reference>
<gene>
    <name evidence="1" type="ORF">CHU92_14225</name>
</gene>
<proteinExistence type="predicted"/>
<evidence type="ECO:0000313" key="2">
    <source>
        <dbReference type="Proteomes" id="UP000216605"/>
    </source>
</evidence>
<evidence type="ECO:0000313" key="1">
    <source>
        <dbReference type="EMBL" id="OYQ32241.1"/>
    </source>
</evidence>
<dbReference type="AlphaFoldDB" id="A0A255YST4"/>
<comment type="caution">
    <text evidence="1">The sequence shown here is derived from an EMBL/GenBank/DDBJ whole genome shotgun (WGS) entry which is preliminary data.</text>
</comment>
<dbReference type="EMBL" id="NOXV01000303">
    <property type="protein sequence ID" value="OYQ32241.1"/>
    <property type="molecule type" value="Genomic_DNA"/>
</dbReference>
<dbReference type="Proteomes" id="UP000216605">
    <property type="component" value="Unassembled WGS sequence"/>
</dbReference>
<sequence>MYLYVFLILSNVLLLFFWQLFPALSSISPPQKRAAGRMPLPSGLENVVASLASACPGHFSRA</sequence>
<organism evidence="1 2">
    <name type="scientific">Flavobacterium cyanobacteriorum</name>
    <dbReference type="NCBI Taxonomy" id="2022802"/>
    <lineage>
        <taxon>Bacteria</taxon>
        <taxon>Pseudomonadati</taxon>
        <taxon>Bacteroidota</taxon>
        <taxon>Flavobacteriia</taxon>
        <taxon>Flavobacteriales</taxon>
        <taxon>Flavobacteriaceae</taxon>
        <taxon>Flavobacterium</taxon>
    </lineage>
</organism>
<protein>
    <submittedName>
        <fullName evidence="1">Uncharacterized protein</fullName>
    </submittedName>
</protein>
<name>A0A255YST4_9FLAO</name>